<feature type="non-terminal residue" evidence="4">
    <location>
        <position position="548"/>
    </location>
</feature>
<dbReference type="PROSITE" id="PS51257">
    <property type="entry name" value="PROKAR_LIPOPROTEIN"/>
    <property type="match status" value="1"/>
</dbReference>
<feature type="domain" description="Pertactin central region" evidence="3">
    <location>
        <begin position="286"/>
        <end position="411"/>
    </location>
</feature>
<dbReference type="Gene3D" id="2.160.20.20">
    <property type="match status" value="1"/>
</dbReference>
<evidence type="ECO:0000256" key="1">
    <source>
        <dbReference type="SAM" id="MobiDB-lite"/>
    </source>
</evidence>
<gene>
    <name evidence="4" type="ORF">MCY_00783</name>
</gene>
<evidence type="ECO:0000259" key="3">
    <source>
        <dbReference type="Pfam" id="PF03212"/>
    </source>
</evidence>
<dbReference type="InterPro" id="IPR004899">
    <property type="entry name" value="Pertactin_central"/>
</dbReference>
<keyword evidence="5" id="KW-1185">Reference proteome</keyword>
<organism evidence="4 5">
    <name type="scientific">Bartonella rattimassiliensis 15908</name>
    <dbReference type="NCBI Taxonomy" id="1094556"/>
    <lineage>
        <taxon>Bacteria</taxon>
        <taxon>Pseudomonadati</taxon>
        <taxon>Pseudomonadota</taxon>
        <taxon>Alphaproteobacteria</taxon>
        <taxon>Hyphomicrobiales</taxon>
        <taxon>Bartonellaceae</taxon>
        <taxon>Bartonella</taxon>
    </lineage>
</organism>
<evidence type="ECO:0000313" key="4">
    <source>
        <dbReference type="EMBL" id="EJF86699.1"/>
    </source>
</evidence>
<comment type="caution">
    <text evidence="4">The sequence shown here is derived from an EMBL/GenBank/DDBJ whole genome shotgun (WGS) entry which is preliminary data.</text>
</comment>
<dbReference type="EMBL" id="AILY01000016">
    <property type="protein sequence ID" value="EJF86699.1"/>
    <property type="molecule type" value="Genomic_DNA"/>
</dbReference>
<keyword evidence="2" id="KW-0732">Signal</keyword>
<feature type="compositionally biased region" description="Low complexity" evidence="1">
    <location>
        <begin position="445"/>
        <end position="456"/>
    </location>
</feature>
<dbReference type="HOGENOM" id="CLU_002318_5_0_5"/>
<dbReference type="InterPro" id="IPR011050">
    <property type="entry name" value="Pectin_lyase_fold/virulence"/>
</dbReference>
<evidence type="ECO:0000256" key="2">
    <source>
        <dbReference type="SAM" id="SignalP"/>
    </source>
</evidence>
<protein>
    <recommendedName>
        <fullName evidence="3">Pertactin central region domain-containing protein</fullName>
    </recommendedName>
</protein>
<name>J0QU87_9HYPH</name>
<feature type="chain" id="PRO_5003738140" description="Pertactin central region domain-containing protein" evidence="2">
    <location>
        <begin position="25"/>
        <end position="548"/>
    </location>
</feature>
<dbReference type="RefSeq" id="WP_007347086.1">
    <property type="nucleotide sequence ID" value="NZ_JH725065.1"/>
</dbReference>
<dbReference type="SUPFAM" id="SSF51126">
    <property type="entry name" value="Pectin lyase-like"/>
    <property type="match status" value="1"/>
</dbReference>
<feature type="region of interest" description="Disordered" evidence="1">
    <location>
        <begin position="522"/>
        <end position="548"/>
    </location>
</feature>
<feature type="region of interest" description="Disordered" evidence="1">
    <location>
        <begin position="442"/>
        <end position="496"/>
    </location>
</feature>
<dbReference type="InterPro" id="IPR012332">
    <property type="entry name" value="Autotransporter_pectin_lyase_C"/>
</dbReference>
<sequence>MRYKYKLSFSVLMISSCLVQVASAVESKGLKRVEHLGNGVEVPKGSALISRIVSNNVKIEDGGVEIVENGATSIGSTIKKGGMQIVTRGGNAINAKILGGKQFVHEEANLDLTSVERKSTAYNTTVSGEGGAVGQQNVYDGAWVWKTKVGNNGEQNLYAAQRQEGGKSMDTEVSGDGRQHVLAHGGAYNTNLKGKAVQVVYPRGFVDTLTIMDSAKSWLHIGVQAVVGEVRVNSGGELYLFAGDKTNHITKKNIPIKGRADETIFEIGERKIGEKPQIEIEDLGGNGGTVIFTSIPYDPRHISLHVEKLSGDLHFRFNISATWDASDYLTIGEGAGNHKISIADSGHEITGFLSQENSFVTEIPLATDRSQNGGANFTLEDFFGKEITTVDGGTYQYQLLKRERCANSSGNSATWYLGRVSKDKERSNNEVQCVSKKTKVPVALSAGSSTSSQKGASSRRKSNNSGGSNKPPAKLRPPRHLREGQNVSSVSVSSTQAQQVIEVSGSLASPYLPNVKQQTVSAVSSQSSADQTMLRPSTQDQSSPQVSE</sequence>
<feature type="compositionally biased region" description="Low complexity" evidence="1">
    <location>
        <begin position="522"/>
        <end position="532"/>
    </location>
</feature>
<dbReference type="Proteomes" id="UP000001077">
    <property type="component" value="Unassembled WGS sequence"/>
</dbReference>
<feature type="compositionally biased region" description="Polar residues" evidence="1">
    <location>
        <begin position="534"/>
        <end position="548"/>
    </location>
</feature>
<dbReference type="Pfam" id="PF03212">
    <property type="entry name" value="Pertactin"/>
    <property type="match status" value="1"/>
</dbReference>
<reference evidence="4 5" key="1">
    <citation type="submission" date="2012-03" db="EMBL/GenBank/DDBJ databases">
        <title>The Genome Sequence of Bartonella rattimassiliensis 15908.</title>
        <authorList>
            <consortium name="The Broad Institute Genome Sequencing Platform"/>
            <consortium name="The Broad Institute Genome Sequencing Center for Infectious Disease"/>
            <person name="Feldgarden M."/>
            <person name="Kirby J."/>
            <person name="Kosoy M."/>
            <person name="Birtles R."/>
            <person name="Probert W.S."/>
            <person name="Chiaraviglio L."/>
            <person name="Young S.K."/>
            <person name="Zeng Q."/>
            <person name="Gargeya S."/>
            <person name="Fitzgerald M."/>
            <person name="Haas B."/>
            <person name="Abouelleil A."/>
            <person name="Alvarado L."/>
            <person name="Arachchi H.M."/>
            <person name="Berlin A."/>
            <person name="Chapman S.B."/>
            <person name="Gearin G."/>
            <person name="Goldberg J."/>
            <person name="Griggs A."/>
            <person name="Gujja S."/>
            <person name="Hansen M."/>
            <person name="Heiman D."/>
            <person name="Howarth C."/>
            <person name="Larimer J."/>
            <person name="Lui A."/>
            <person name="MacDonald P.J.P."/>
            <person name="McCowen C."/>
            <person name="Montmayeur A."/>
            <person name="Murphy C."/>
            <person name="Neiman D."/>
            <person name="Pearson M."/>
            <person name="Priest M."/>
            <person name="Roberts A."/>
            <person name="Saif S."/>
            <person name="Shea T."/>
            <person name="Sisk P."/>
            <person name="Stolte C."/>
            <person name="Sykes S."/>
            <person name="Wortman J."/>
            <person name="Nusbaum C."/>
            <person name="Birren B."/>
        </authorList>
    </citation>
    <scope>NUCLEOTIDE SEQUENCE [LARGE SCALE GENOMIC DNA]</scope>
    <source>
        <strain evidence="4 5">15908</strain>
    </source>
</reference>
<proteinExistence type="predicted"/>
<dbReference type="eggNOG" id="COG3468">
    <property type="taxonomic scope" value="Bacteria"/>
</dbReference>
<dbReference type="AlphaFoldDB" id="J0QU87"/>
<feature type="signal peptide" evidence="2">
    <location>
        <begin position="1"/>
        <end position="24"/>
    </location>
</feature>
<evidence type="ECO:0000313" key="5">
    <source>
        <dbReference type="Proteomes" id="UP000001077"/>
    </source>
</evidence>
<feature type="compositionally biased region" description="Low complexity" evidence="1">
    <location>
        <begin position="463"/>
        <end position="472"/>
    </location>
</feature>
<accession>J0QU87</accession>